<proteinExistence type="predicted"/>
<sequence>MTNHVRITTGARLHFGLLDVAAPFGGCGVMIDRPNTIVTARRASEFSCTASADGCEQGSRGHLQRATAIAQRIAHQIDSPARLPPVHVEIMDAAPSHTGLGSGTQLSLAIAESILRVSPDTPSPQWVADTAGISLADGEIWLRAADRGRRSAVGTHGYLAGGFIAEGLTPSRGNSLLNTLDTRLEMPPAWRVSLLLPVADPGQTGTVSGDQEQAKFDALPTVGAGQRAALADILTTQILPAIQSADFNAFCAATTEYNYRSGELFASVQGGAYNGEPTTRLVTHLRSEGYTGVGQSSWGPGVFVWHPDDTSALAFHENWNRPEYRVLTARPQSTGRTVDTIQ</sequence>
<dbReference type="OrthoDB" id="1492801at2"/>
<evidence type="ECO:0000313" key="1">
    <source>
        <dbReference type="EMBL" id="TWT72929.1"/>
    </source>
</evidence>
<comment type="caution">
    <text evidence="1">The sequence shown here is derived from an EMBL/GenBank/DDBJ whole genome shotgun (WGS) entry which is preliminary data.</text>
</comment>
<dbReference type="RefSeq" id="WP_146390531.1">
    <property type="nucleotide sequence ID" value="NZ_SJPK01000003.1"/>
</dbReference>
<dbReference type="InterPro" id="IPR020568">
    <property type="entry name" value="Ribosomal_Su5_D2-typ_SF"/>
</dbReference>
<dbReference type="Proteomes" id="UP000318053">
    <property type="component" value="Unassembled WGS sequence"/>
</dbReference>
<reference evidence="1 2" key="1">
    <citation type="submission" date="2019-02" db="EMBL/GenBank/DDBJ databases">
        <title>Deep-cultivation of Planctomycetes and their phenomic and genomic characterization uncovers novel biology.</title>
        <authorList>
            <person name="Wiegand S."/>
            <person name="Jogler M."/>
            <person name="Boedeker C."/>
            <person name="Pinto D."/>
            <person name="Vollmers J."/>
            <person name="Rivas-Marin E."/>
            <person name="Kohn T."/>
            <person name="Peeters S.H."/>
            <person name="Heuer A."/>
            <person name="Rast P."/>
            <person name="Oberbeckmann S."/>
            <person name="Bunk B."/>
            <person name="Jeske O."/>
            <person name="Meyerdierks A."/>
            <person name="Storesund J.E."/>
            <person name="Kallscheuer N."/>
            <person name="Luecker S."/>
            <person name="Lage O.M."/>
            <person name="Pohl T."/>
            <person name="Merkel B.J."/>
            <person name="Hornburger P."/>
            <person name="Mueller R.-W."/>
            <person name="Bruemmer F."/>
            <person name="Labrenz M."/>
            <person name="Spormann A.M."/>
            <person name="Op Den Camp H."/>
            <person name="Overmann J."/>
            <person name="Amann R."/>
            <person name="Jetten M.S.M."/>
            <person name="Mascher T."/>
            <person name="Medema M.H."/>
            <person name="Devos D.P."/>
            <person name="Kaster A.-K."/>
            <person name="Ovreas L."/>
            <person name="Rohde M."/>
            <person name="Galperin M.Y."/>
            <person name="Jogler C."/>
        </authorList>
    </citation>
    <scope>NUCLEOTIDE SEQUENCE [LARGE SCALE GENOMIC DNA]</scope>
    <source>
        <strain evidence="1 2">CA85</strain>
    </source>
</reference>
<keyword evidence="2" id="KW-1185">Reference proteome</keyword>
<name>A0A5C5YDB3_9BACT</name>
<dbReference type="PIRSF" id="PIRSF004884">
    <property type="entry name" value="Sugar_kin_arch"/>
    <property type="match status" value="1"/>
</dbReference>
<gene>
    <name evidence="1" type="ORF">CA85_13900</name>
</gene>
<dbReference type="SUPFAM" id="SSF54211">
    <property type="entry name" value="Ribosomal protein S5 domain 2-like"/>
    <property type="match status" value="1"/>
</dbReference>
<dbReference type="InterPro" id="IPR004422">
    <property type="entry name" value="RFAP_synthase"/>
</dbReference>
<evidence type="ECO:0008006" key="3">
    <source>
        <dbReference type="Google" id="ProtNLM"/>
    </source>
</evidence>
<organism evidence="1 2">
    <name type="scientific">Allorhodopirellula solitaria</name>
    <dbReference type="NCBI Taxonomy" id="2527987"/>
    <lineage>
        <taxon>Bacteria</taxon>
        <taxon>Pseudomonadati</taxon>
        <taxon>Planctomycetota</taxon>
        <taxon>Planctomycetia</taxon>
        <taxon>Pirellulales</taxon>
        <taxon>Pirellulaceae</taxon>
        <taxon>Allorhodopirellula</taxon>
    </lineage>
</organism>
<accession>A0A5C5YDB3</accession>
<dbReference type="AlphaFoldDB" id="A0A5C5YDB3"/>
<dbReference type="EMBL" id="SJPK01000003">
    <property type="protein sequence ID" value="TWT72929.1"/>
    <property type="molecule type" value="Genomic_DNA"/>
</dbReference>
<protein>
    <recommendedName>
        <fullName evidence="3">GHMP kinase C-terminal domain-containing protein</fullName>
    </recommendedName>
</protein>
<evidence type="ECO:0000313" key="2">
    <source>
        <dbReference type="Proteomes" id="UP000318053"/>
    </source>
</evidence>